<feature type="chain" id="PRO_5002249199" evidence="1">
    <location>
        <begin position="23"/>
        <end position="552"/>
    </location>
</feature>
<accession>A0A0D2P7S6</accession>
<dbReference type="Gene3D" id="2.60.40.1180">
    <property type="entry name" value="Golgi alpha-mannosidase II"/>
    <property type="match status" value="1"/>
</dbReference>
<keyword evidence="3" id="KW-0378">Hydrolase</keyword>
<dbReference type="STRING" id="945553.A0A0D2P7S6"/>
<keyword evidence="1" id="KW-0732">Signal</keyword>
<evidence type="ECO:0000256" key="1">
    <source>
        <dbReference type="SAM" id="SignalP"/>
    </source>
</evidence>
<dbReference type="Proteomes" id="UP000054270">
    <property type="component" value="Unassembled WGS sequence"/>
</dbReference>
<keyword evidence="4" id="KW-1185">Reference proteome</keyword>
<proteinExistence type="predicted"/>
<dbReference type="GO" id="GO:0016787">
    <property type="term" value="F:hydrolase activity"/>
    <property type="evidence" value="ECO:0007669"/>
    <property type="project" value="UniProtKB-KW"/>
</dbReference>
<evidence type="ECO:0000313" key="3">
    <source>
        <dbReference type="EMBL" id="KJA16425.1"/>
    </source>
</evidence>
<dbReference type="PANTHER" id="PTHR36183:SF2">
    <property type="entry name" value="BETA-GLUCURONIDASE C-TERMINAL DOMAIN-CONTAINING PROTEIN"/>
    <property type="match status" value="1"/>
</dbReference>
<dbReference type="OMA" id="PNAYFND"/>
<dbReference type="AlphaFoldDB" id="A0A0D2P7S6"/>
<dbReference type="Gene3D" id="3.20.20.80">
    <property type="entry name" value="Glycosidases"/>
    <property type="match status" value="1"/>
</dbReference>
<reference evidence="4" key="1">
    <citation type="submission" date="2014-04" db="EMBL/GenBank/DDBJ databases">
        <title>Evolutionary Origins and Diversification of the Mycorrhizal Mutualists.</title>
        <authorList>
            <consortium name="DOE Joint Genome Institute"/>
            <consortium name="Mycorrhizal Genomics Consortium"/>
            <person name="Kohler A."/>
            <person name="Kuo A."/>
            <person name="Nagy L.G."/>
            <person name="Floudas D."/>
            <person name="Copeland A."/>
            <person name="Barry K.W."/>
            <person name="Cichocki N."/>
            <person name="Veneault-Fourrey C."/>
            <person name="LaButti K."/>
            <person name="Lindquist E.A."/>
            <person name="Lipzen A."/>
            <person name="Lundell T."/>
            <person name="Morin E."/>
            <person name="Murat C."/>
            <person name="Riley R."/>
            <person name="Ohm R."/>
            <person name="Sun H."/>
            <person name="Tunlid A."/>
            <person name="Henrissat B."/>
            <person name="Grigoriev I.V."/>
            <person name="Hibbett D.S."/>
            <person name="Martin F."/>
        </authorList>
    </citation>
    <scope>NUCLEOTIDE SEQUENCE [LARGE SCALE GENOMIC DNA]</scope>
    <source>
        <strain evidence="4">FD-334 SS-4</strain>
    </source>
</reference>
<dbReference type="InterPro" id="IPR031728">
    <property type="entry name" value="GlcAase_C"/>
</dbReference>
<feature type="domain" description="Beta-glucuronidase C-terminal" evidence="2">
    <location>
        <begin position="413"/>
        <end position="503"/>
    </location>
</feature>
<dbReference type="Pfam" id="PF16862">
    <property type="entry name" value="Glyco_hydro_79C"/>
    <property type="match status" value="1"/>
</dbReference>
<name>A0A0D2P7S6_HYPSF</name>
<organism evidence="3 4">
    <name type="scientific">Hypholoma sublateritium (strain FD-334 SS-4)</name>
    <dbReference type="NCBI Taxonomy" id="945553"/>
    <lineage>
        <taxon>Eukaryota</taxon>
        <taxon>Fungi</taxon>
        <taxon>Dikarya</taxon>
        <taxon>Basidiomycota</taxon>
        <taxon>Agaricomycotina</taxon>
        <taxon>Agaricomycetes</taxon>
        <taxon>Agaricomycetidae</taxon>
        <taxon>Agaricales</taxon>
        <taxon>Agaricineae</taxon>
        <taxon>Strophariaceae</taxon>
        <taxon>Hypholoma</taxon>
    </lineage>
</organism>
<dbReference type="SUPFAM" id="SSF51445">
    <property type="entry name" value="(Trans)glycosidases"/>
    <property type="match status" value="1"/>
</dbReference>
<feature type="signal peptide" evidence="1">
    <location>
        <begin position="1"/>
        <end position="22"/>
    </location>
</feature>
<dbReference type="InterPro" id="IPR017853">
    <property type="entry name" value="GH"/>
</dbReference>
<dbReference type="PANTHER" id="PTHR36183">
    <property type="entry name" value="BETA-GLUCURONIDASE"/>
    <property type="match status" value="1"/>
</dbReference>
<evidence type="ECO:0000313" key="4">
    <source>
        <dbReference type="Proteomes" id="UP000054270"/>
    </source>
</evidence>
<dbReference type="InterPro" id="IPR052974">
    <property type="entry name" value="GH79_Enzymes"/>
</dbReference>
<gene>
    <name evidence="3" type="ORF">HYPSUDRAFT_47341</name>
</gene>
<dbReference type="OrthoDB" id="2796951at2759"/>
<dbReference type="EMBL" id="KN817621">
    <property type="protein sequence ID" value="KJA16425.1"/>
    <property type="molecule type" value="Genomic_DNA"/>
</dbReference>
<dbReference type="InterPro" id="IPR013780">
    <property type="entry name" value="Glyco_hydro_b"/>
</dbReference>
<evidence type="ECO:0000259" key="2">
    <source>
        <dbReference type="Pfam" id="PF16862"/>
    </source>
</evidence>
<sequence>MSTSYLTLFILTVSVAFKYAHAGPPAPLNVTFPEKPPTSALMNVVEDHFIGVSFELSSFDTLWGKSVNLQPTAMQNYMHNLAARMSKPLRIRVGGNGMDGSTYISNMTSVLEQVEDDPYFNDIPVNFGPMFFDILNGMADKIGAMQFLIGLSMRTPDNFTNVQTLALAARQKLGDRLDALLLGNEPDLYAGHGERDAYNISAYVPEIGASLDLLEEVGAMSEEEKIIGGPTICCSWTLDDVLSAGLDQYFPYKYYTLQHYPKHACSGENADNTNITYFTTHSNVENYVGWQTDGVLKAQSQSVPVLLTEYNSVACGGSNISATFATALWAVDVGLKSASMNYSAVYLHTREFGVQYNLFDPPTPENSTEPGWRTGSPYYGALFLAESTYEGGTIIIDLNLNNSITSPTATVAAYGIYNANAERASLALINYAGIPQVFVLPPGMTEKVQIKILTAPDVYEKTNISWAGQTVSTNGDLEGDLQLVEMSCENGCQLTLPGPSAALVAFGDGILFSGNSTIASIGSYLSNAPTFSTLPCLSLFALFIGTFAKLLF</sequence>
<protein>
    <submittedName>
        <fullName evidence="3">Glycoside hydrolase family 79 protein</fullName>
    </submittedName>
</protein>